<dbReference type="InterPro" id="IPR042262">
    <property type="entry name" value="CN_hydtase_beta_C"/>
</dbReference>
<comment type="catalytic activity">
    <reaction evidence="5">
        <text>an aliphatic primary amide = an aliphatic nitrile + H2O</text>
        <dbReference type="Rhea" id="RHEA:12673"/>
        <dbReference type="ChEBI" id="CHEBI:15377"/>
        <dbReference type="ChEBI" id="CHEBI:65285"/>
        <dbReference type="ChEBI" id="CHEBI:80291"/>
        <dbReference type="EC" id="4.2.1.84"/>
    </reaction>
</comment>
<dbReference type="InterPro" id="IPR024690">
    <property type="entry name" value="CN_hydtase_beta_dom_C"/>
</dbReference>
<dbReference type="EC" id="4.2.1.84" evidence="3"/>
<evidence type="ECO:0000256" key="3">
    <source>
        <dbReference type="ARBA" id="ARBA00013079"/>
    </source>
</evidence>
<dbReference type="InterPro" id="IPR003168">
    <property type="entry name" value="Nitrile_hydratase_bsu"/>
</dbReference>
<dbReference type="GO" id="GO:0046914">
    <property type="term" value="F:transition metal ion binding"/>
    <property type="evidence" value="ECO:0007669"/>
    <property type="project" value="InterPro"/>
</dbReference>
<reference evidence="8" key="1">
    <citation type="submission" date="2018-05" db="EMBL/GenBank/DDBJ databases">
        <authorList>
            <person name="Lanie J.A."/>
            <person name="Ng W.-L."/>
            <person name="Kazmierczak K.M."/>
            <person name="Andrzejewski T.M."/>
            <person name="Davidsen T.M."/>
            <person name="Wayne K.J."/>
            <person name="Tettelin H."/>
            <person name="Glass J.I."/>
            <person name="Rusch D."/>
            <person name="Podicherti R."/>
            <person name="Tsui H.-C.T."/>
            <person name="Winkler M.E."/>
        </authorList>
    </citation>
    <scope>NUCLEOTIDE SEQUENCE</scope>
</reference>
<sequence length="186" mass="21116">PWEVRLFALVRALRTGSLRTGIEVIPASDYLRMSYYERWYSAFIARIIERGFVTSAEVDSGRADPTSAKETPGLTPETAREYISVTPKEERDIELAPQFNVGESVLGRNINPTTHTRMPRYTRGKTGIVERDRGIFNLPDSELSSGEPKPQHVYLVRFTGQELWGDAAPTNDSVYIDMWEDYLEPA</sequence>
<feature type="domain" description="Nitrile hydratase beta subunit" evidence="6">
    <location>
        <begin position="89"/>
        <end position="185"/>
    </location>
</feature>
<organism evidence="8">
    <name type="scientific">marine metagenome</name>
    <dbReference type="NCBI Taxonomy" id="408172"/>
    <lineage>
        <taxon>unclassified sequences</taxon>
        <taxon>metagenomes</taxon>
        <taxon>ecological metagenomes</taxon>
    </lineage>
</organism>
<dbReference type="Gene3D" id="2.30.30.50">
    <property type="match status" value="1"/>
</dbReference>
<feature type="domain" description="Nitrile hydratase beta subunit-like N-terminal" evidence="7">
    <location>
        <begin position="1"/>
        <end position="71"/>
    </location>
</feature>
<evidence type="ECO:0000259" key="7">
    <source>
        <dbReference type="Pfam" id="PF21006"/>
    </source>
</evidence>
<dbReference type="SUPFAM" id="SSF50090">
    <property type="entry name" value="Electron transport accessory proteins"/>
    <property type="match status" value="1"/>
</dbReference>
<dbReference type="EMBL" id="UINC01206901">
    <property type="protein sequence ID" value="SVE28746.1"/>
    <property type="molecule type" value="Genomic_DNA"/>
</dbReference>
<keyword evidence="4" id="KW-0456">Lyase</keyword>
<dbReference type="InterPro" id="IPR008990">
    <property type="entry name" value="Elect_transpt_acc-like_dom_sf"/>
</dbReference>
<dbReference type="GO" id="GO:0018822">
    <property type="term" value="F:nitrile hydratase activity"/>
    <property type="evidence" value="ECO:0007669"/>
    <property type="project" value="UniProtKB-EC"/>
</dbReference>
<evidence type="ECO:0000256" key="1">
    <source>
        <dbReference type="ARBA" id="ARBA00004042"/>
    </source>
</evidence>
<evidence type="ECO:0000313" key="8">
    <source>
        <dbReference type="EMBL" id="SVE28746.1"/>
    </source>
</evidence>
<dbReference type="Pfam" id="PF02211">
    <property type="entry name" value="NHase_beta_C"/>
    <property type="match status" value="1"/>
</dbReference>
<feature type="non-terminal residue" evidence="8">
    <location>
        <position position="1"/>
    </location>
</feature>
<gene>
    <name evidence="8" type="ORF">METZ01_LOCUS481600</name>
</gene>
<dbReference type="Gene3D" id="1.10.472.20">
    <property type="entry name" value="Nitrile hydratase, beta subunit"/>
    <property type="match status" value="1"/>
</dbReference>
<comment type="function">
    <text evidence="1">NHase catalyzes the hydration of various nitrile compounds to the corresponding amides.</text>
</comment>
<evidence type="ECO:0000256" key="4">
    <source>
        <dbReference type="ARBA" id="ARBA00023239"/>
    </source>
</evidence>
<dbReference type="InterPro" id="IPR049054">
    <property type="entry name" value="CN_hydtase_beta-like_N"/>
</dbReference>
<proteinExistence type="inferred from homology"/>
<evidence type="ECO:0000259" key="6">
    <source>
        <dbReference type="Pfam" id="PF02211"/>
    </source>
</evidence>
<protein>
    <recommendedName>
        <fullName evidence="3">nitrile hydratase</fullName>
        <ecNumber evidence="3">4.2.1.84</ecNumber>
    </recommendedName>
</protein>
<comment type="similarity">
    <text evidence="2">Belongs to the nitrile hydratase subunit beta family.</text>
</comment>
<dbReference type="Pfam" id="PF21006">
    <property type="entry name" value="NHase_beta_N"/>
    <property type="match status" value="1"/>
</dbReference>
<name>A0A383C8L2_9ZZZZ</name>
<accession>A0A383C8L2</accession>
<dbReference type="AlphaFoldDB" id="A0A383C8L2"/>
<evidence type="ECO:0000256" key="5">
    <source>
        <dbReference type="ARBA" id="ARBA00044877"/>
    </source>
</evidence>
<dbReference type="NCBIfam" id="TIGR03888">
    <property type="entry name" value="nitrile_beta"/>
    <property type="match status" value="1"/>
</dbReference>
<evidence type="ECO:0000256" key="2">
    <source>
        <dbReference type="ARBA" id="ARBA00009098"/>
    </source>
</evidence>